<feature type="domain" description="Cytidyltransferase-like" evidence="15">
    <location>
        <begin position="21"/>
        <end position="194"/>
    </location>
</feature>
<dbReference type="GO" id="GO:0005524">
    <property type="term" value="F:ATP binding"/>
    <property type="evidence" value="ECO:0007669"/>
    <property type="project" value="UniProtKB-KW"/>
</dbReference>
<keyword evidence="8" id="KW-0547">Nucleotide-binding</keyword>
<organism evidence="16 17">
    <name type="scientific">Anaplasma platys</name>
    <dbReference type="NCBI Taxonomy" id="949"/>
    <lineage>
        <taxon>Bacteria</taxon>
        <taxon>Pseudomonadati</taxon>
        <taxon>Pseudomonadota</taxon>
        <taxon>Alphaproteobacteria</taxon>
        <taxon>Rickettsiales</taxon>
        <taxon>Anaplasmataceae</taxon>
        <taxon>Anaplasma</taxon>
    </lineage>
</organism>
<dbReference type="UniPathway" id="UPA00253">
    <property type="reaction ID" value="UER00332"/>
</dbReference>
<evidence type="ECO:0000256" key="6">
    <source>
        <dbReference type="ARBA" id="ARBA00022679"/>
    </source>
</evidence>
<reference evidence="16 17" key="1">
    <citation type="journal article" date="2020" name="Pathogens">
        <title>First Whole Genome Sequence of Anaplasma platys, an Obligate Intracellular Rickettsial Pathogen of Dogs.</title>
        <authorList>
            <person name="Llanes A."/>
            <person name="Rajeev S."/>
        </authorList>
    </citation>
    <scope>NUCLEOTIDE SEQUENCE [LARGE SCALE GENOMIC DNA]</scope>
    <source>
        <strain evidence="16 17">S3</strain>
    </source>
</reference>
<evidence type="ECO:0000256" key="1">
    <source>
        <dbReference type="ARBA" id="ARBA00002324"/>
    </source>
</evidence>
<evidence type="ECO:0000256" key="2">
    <source>
        <dbReference type="ARBA" id="ARBA00005019"/>
    </source>
</evidence>
<evidence type="ECO:0000256" key="4">
    <source>
        <dbReference type="ARBA" id="ARBA00012389"/>
    </source>
</evidence>
<comment type="similarity">
    <text evidence="3">Belongs to the NadD family.</text>
</comment>
<dbReference type="PANTHER" id="PTHR39321:SF3">
    <property type="entry name" value="PHOSPHOPANTETHEINE ADENYLYLTRANSFERASE"/>
    <property type="match status" value="1"/>
</dbReference>
<dbReference type="KEGG" id="aplt:ANPL_02045"/>
<dbReference type="InterPro" id="IPR005248">
    <property type="entry name" value="NadD/NMNAT"/>
</dbReference>
<dbReference type="CDD" id="cd02165">
    <property type="entry name" value="NMNAT"/>
    <property type="match status" value="1"/>
</dbReference>
<evidence type="ECO:0000256" key="9">
    <source>
        <dbReference type="ARBA" id="ARBA00022840"/>
    </source>
</evidence>
<evidence type="ECO:0000256" key="14">
    <source>
        <dbReference type="ARBA" id="ARBA00048721"/>
    </source>
</evidence>
<accession>A0A858PYJ6</accession>
<evidence type="ECO:0000256" key="10">
    <source>
        <dbReference type="ARBA" id="ARBA00023027"/>
    </source>
</evidence>
<dbReference type="GO" id="GO:0009435">
    <property type="term" value="P:NAD+ biosynthetic process"/>
    <property type="evidence" value="ECO:0007669"/>
    <property type="project" value="UniProtKB-UniPathway"/>
</dbReference>
<evidence type="ECO:0000313" key="16">
    <source>
        <dbReference type="EMBL" id="QJC27671.1"/>
    </source>
</evidence>
<dbReference type="EMBL" id="CP046391">
    <property type="protein sequence ID" value="QJC27671.1"/>
    <property type="molecule type" value="Genomic_DNA"/>
</dbReference>
<dbReference type="InterPro" id="IPR004821">
    <property type="entry name" value="Cyt_trans-like"/>
</dbReference>
<evidence type="ECO:0000313" key="17">
    <source>
        <dbReference type="Proteomes" id="UP000500930"/>
    </source>
</evidence>
<dbReference type="InterPro" id="IPR014729">
    <property type="entry name" value="Rossmann-like_a/b/a_fold"/>
</dbReference>
<dbReference type="GO" id="GO:0004515">
    <property type="term" value="F:nicotinate-nucleotide adenylyltransferase activity"/>
    <property type="evidence" value="ECO:0007669"/>
    <property type="project" value="UniProtKB-EC"/>
</dbReference>
<keyword evidence="6 16" id="KW-0808">Transferase</keyword>
<evidence type="ECO:0000256" key="7">
    <source>
        <dbReference type="ARBA" id="ARBA00022695"/>
    </source>
</evidence>
<dbReference type="Gene3D" id="3.40.50.620">
    <property type="entry name" value="HUPs"/>
    <property type="match status" value="1"/>
</dbReference>
<evidence type="ECO:0000256" key="8">
    <source>
        <dbReference type="ARBA" id="ARBA00022741"/>
    </source>
</evidence>
<keyword evidence="10" id="KW-0520">NAD</keyword>
<name>A0A858PYJ6_9RICK</name>
<evidence type="ECO:0000256" key="12">
    <source>
        <dbReference type="ARBA" id="ARBA00033140"/>
    </source>
</evidence>
<sequence>MCIIMRCYSGMVGFLVYMIGIYGGTFDPPHAGHIHVATTLQKFLHLREVWWVVTKRNSLKPACSEGLLQRKAQVRILLYNYAKMRLIDDLESARSIDVVQQLHRRHPSEKFVFIAGTDVILGLHKWFRWKELCVTMPIIFLERPGYIYNVIHRPFCAAIERIPHPNHESIREVSSGWGIVRAGRNFMSSSSIRRQRMCRKSLNNE</sequence>
<proteinExistence type="inferred from homology"/>
<dbReference type="SUPFAM" id="SSF52374">
    <property type="entry name" value="Nucleotidylyl transferase"/>
    <property type="match status" value="1"/>
</dbReference>
<comment type="pathway">
    <text evidence="2">Cofactor biosynthesis; NAD(+) biosynthesis; deamido-NAD(+) from nicotinate D-ribonucleotide: step 1/1.</text>
</comment>
<dbReference type="PANTHER" id="PTHR39321">
    <property type="entry name" value="NICOTINATE-NUCLEOTIDE ADENYLYLTRANSFERASE-RELATED"/>
    <property type="match status" value="1"/>
</dbReference>
<dbReference type="Pfam" id="PF01467">
    <property type="entry name" value="CTP_transf_like"/>
    <property type="match status" value="1"/>
</dbReference>
<comment type="function">
    <text evidence="1">Catalyzes the reversible adenylation of nicotinate mononucleotide (NaMN) to nicotinic acid adenine dinucleotide (NaAD).</text>
</comment>
<dbReference type="EC" id="2.7.7.18" evidence="4"/>
<gene>
    <name evidence="16" type="primary">nadD</name>
    <name evidence="16" type="ORF">ANPL_02045</name>
</gene>
<evidence type="ECO:0000256" key="13">
    <source>
        <dbReference type="ARBA" id="ARBA00033353"/>
    </source>
</evidence>
<dbReference type="Proteomes" id="UP000500930">
    <property type="component" value="Chromosome"/>
</dbReference>
<evidence type="ECO:0000256" key="3">
    <source>
        <dbReference type="ARBA" id="ARBA00009014"/>
    </source>
</evidence>
<keyword evidence="5" id="KW-0662">Pyridine nucleotide biosynthesis</keyword>
<evidence type="ECO:0000256" key="11">
    <source>
        <dbReference type="ARBA" id="ARBA00031253"/>
    </source>
</evidence>
<evidence type="ECO:0000256" key="5">
    <source>
        <dbReference type="ARBA" id="ARBA00022642"/>
    </source>
</evidence>
<dbReference type="AlphaFoldDB" id="A0A858PYJ6"/>
<keyword evidence="17" id="KW-1185">Reference proteome</keyword>
<keyword evidence="9" id="KW-0067">ATP-binding</keyword>
<evidence type="ECO:0000259" key="15">
    <source>
        <dbReference type="Pfam" id="PF01467"/>
    </source>
</evidence>
<keyword evidence="7 16" id="KW-0548">Nucleotidyltransferase</keyword>
<protein>
    <recommendedName>
        <fullName evidence="4">nicotinate-nucleotide adenylyltransferase</fullName>
        <ecNumber evidence="4">2.7.7.18</ecNumber>
    </recommendedName>
    <alternativeName>
        <fullName evidence="13">Deamido-NAD(+) diphosphorylase</fullName>
    </alternativeName>
    <alternativeName>
        <fullName evidence="12">Deamido-NAD(+) pyrophosphorylase</fullName>
    </alternativeName>
    <alternativeName>
        <fullName evidence="11">Nicotinate mononucleotide adenylyltransferase</fullName>
    </alternativeName>
</protein>
<comment type="catalytic activity">
    <reaction evidence="14">
        <text>nicotinate beta-D-ribonucleotide + ATP + H(+) = deamido-NAD(+) + diphosphate</text>
        <dbReference type="Rhea" id="RHEA:22860"/>
        <dbReference type="ChEBI" id="CHEBI:15378"/>
        <dbReference type="ChEBI" id="CHEBI:30616"/>
        <dbReference type="ChEBI" id="CHEBI:33019"/>
        <dbReference type="ChEBI" id="CHEBI:57502"/>
        <dbReference type="ChEBI" id="CHEBI:58437"/>
        <dbReference type="EC" id="2.7.7.18"/>
    </reaction>
</comment>